<organism evidence="1 2">
    <name type="scientific">Actinocrispum wychmicini</name>
    <dbReference type="NCBI Taxonomy" id="1213861"/>
    <lineage>
        <taxon>Bacteria</taxon>
        <taxon>Bacillati</taxon>
        <taxon>Actinomycetota</taxon>
        <taxon>Actinomycetes</taxon>
        <taxon>Pseudonocardiales</taxon>
        <taxon>Pseudonocardiaceae</taxon>
        <taxon>Actinocrispum</taxon>
    </lineage>
</organism>
<dbReference type="AlphaFoldDB" id="A0A4R2J976"/>
<dbReference type="SUPFAM" id="SSF140453">
    <property type="entry name" value="EsxAB dimer-like"/>
    <property type="match status" value="1"/>
</dbReference>
<gene>
    <name evidence="1" type="ORF">EV192_10875</name>
</gene>
<comment type="caution">
    <text evidence="1">The sequence shown here is derived from an EMBL/GenBank/DDBJ whole genome shotgun (WGS) entry which is preliminary data.</text>
</comment>
<dbReference type="EMBL" id="SLWS01000008">
    <property type="protein sequence ID" value="TCO54787.1"/>
    <property type="molecule type" value="Genomic_DNA"/>
</dbReference>
<dbReference type="Proteomes" id="UP000295680">
    <property type="component" value="Unassembled WGS sequence"/>
</dbReference>
<accession>A0A4R2J976</accession>
<evidence type="ECO:0008006" key="3">
    <source>
        <dbReference type="Google" id="ProtNLM"/>
    </source>
</evidence>
<dbReference type="Gene3D" id="1.10.287.1060">
    <property type="entry name" value="ESAT-6-like"/>
    <property type="match status" value="1"/>
</dbReference>
<proteinExistence type="predicted"/>
<sequence length="103" mass="10896">MPNGFLHGDPVQLARLADNTDTHTEDFSQLGTKLANNNGMMYGNSWTGEGANASSQADQQLLDGGTQLANRLQAQGEATRGAVNTYSAADADGSSFLRININH</sequence>
<protein>
    <recommendedName>
        <fullName evidence="3">Excreted virulence factor EspC (Type VII ESX diderm)</fullName>
    </recommendedName>
</protein>
<dbReference type="InterPro" id="IPR036689">
    <property type="entry name" value="ESAT-6-like_sf"/>
</dbReference>
<keyword evidence="2" id="KW-1185">Reference proteome</keyword>
<evidence type="ECO:0000313" key="1">
    <source>
        <dbReference type="EMBL" id="TCO54787.1"/>
    </source>
</evidence>
<name>A0A4R2J976_9PSEU</name>
<evidence type="ECO:0000313" key="2">
    <source>
        <dbReference type="Proteomes" id="UP000295680"/>
    </source>
</evidence>
<reference evidence="1 2" key="1">
    <citation type="submission" date="2019-03" db="EMBL/GenBank/DDBJ databases">
        <title>Genomic Encyclopedia of Type Strains, Phase IV (KMG-IV): sequencing the most valuable type-strain genomes for metagenomic binning, comparative biology and taxonomic classification.</title>
        <authorList>
            <person name="Goeker M."/>
        </authorList>
    </citation>
    <scope>NUCLEOTIDE SEQUENCE [LARGE SCALE GENOMIC DNA]</scope>
    <source>
        <strain evidence="1 2">DSM 45934</strain>
    </source>
</reference>
<dbReference type="RefSeq" id="WP_132122580.1">
    <property type="nucleotide sequence ID" value="NZ_SLWS01000008.1"/>
</dbReference>